<dbReference type="EMBL" id="LAZR01000168">
    <property type="protein sequence ID" value="KKN84721.1"/>
    <property type="molecule type" value="Genomic_DNA"/>
</dbReference>
<dbReference type="PANTHER" id="PTHR36156">
    <property type="entry name" value="SLR2101 PROTEIN"/>
    <property type="match status" value="1"/>
</dbReference>
<proteinExistence type="predicted"/>
<accession>A0A0F9WFQ8</accession>
<dbReference type="InterPro" id="IPR047142">
    <property type="entry name" value="OryJ/VirC-like"/>
</dbReference>
<organism evidence="1">
    <name type="scientific">marine sediment metagenome</name>
    <dbReference type="NCBI Taxonomy" id="412755"/>
    <lineage>
        <taxon>unclassified sequences</taxon>
        <taxon>metagenomes</taxon>
        <taxon>ecological metagenomes</taxon>
    </lineage>
</organism>
<dbReference type="SUPFAM" id="SSF51182">
    <property type="entry name" value="RmlC-like cupins"/>
    <property type="match status" value="1"/>
</dbReference>
<dbReference type="CDD" id="cd02231">
    <property type="entry name" value="cupin_BLL6423-like"/>
    <property type="match status" value="1"/>
</dbReference>
<evidence type="ECO:0000313" key="1">
    <source>
        <dbReference type="EMBL" id="KKN84721.1"/>
    </source>
</evidence>
<dbReference type="PANTHER" id="PTHR36156:SF2">
    <property type="entry name" value="CUPIN TYPE-2 DOMAIN-CONTAINING PROTEIN"/>
    <property type="match status" value="1"/>
</dbReference>
<sequence length="157" mass="17550">MSDLRDFIAPGRRIVTGVNKEGKSTIISDGNIPDSALVSFEKIKGGELWMEKDIPVNNRENKDTLEGEEIQDWPEPGGMIARMLTWEAGLEYPMHKSNTLDLIWVIFGKLELILEEESTVLYPGDTCVQRGTMHGWKVLGDSQCTFVAVLLDADPLD</sequence>
<name>A0A0F9WFQ8_9ZZZZ</name>
<evidence type="ECO:0008006" key="2">
    <source>
        <dbReference type="Google" id="ProtNLM"/>
    </source>
</evidence>
<gene>
    <name evidence="1" type="ORF">LCGC14_0286880</name>
</gene>
<dbReference type="InterPro" id="IPR014710">
    <property type="entry name" value="RmlC-like_jellyroll"/>
</dbReference>
<dbReference type="AlphaFoldDB" id="A0A0F9WFQ8"/>
<reference evidence="1" key="1">
    <citation type="journal article" date="2015" name="Nature">
        <title>Complex archaea that bridge the gap between prokaryotes and eukaryotes.</title>
        <authorList>
            <person name="Spang A."/>
            <person name="Saw J.H."/>
            <person name="Jorgensen S.L."/>
            <person name="Zaremba-Niedzwiedzka K."/>
            <person name="Martijn J."/>
            <person name="Lind A.E."/>
            <person name="van Eijk R."/>
            <person name="Schleper C."/>
            <person name="Guy L."/>
            <person name="Ettema T.J."/>
        </authorList>
    </citation>
    <scope>NUCLEOTIDE SEQUENCE</scope>
</reference>
<dbReference type="Gene3D" id="2.60.120.10">
    <property type="entry name" value="Jelly Rolls"/>
    <property type="match status" value="1"/>
</dbReference>
<comment type="caution">
    <text evidence="1">The sequence shown here is derived from an EMBL/GenBank/DDBJ whole genome shotgun (WGS) entry which is preliminary data.</text>
</comment>
<dbReference type="InterPro" id="IPR011051">
    <property type="entry name" value="RmlC_Cupin_sf"/>
</dbReference>
<protein>
    <recommendedName>
        <fullName evidence="2">Cupin 2 conserved barrel domain-containing protein</fullName>
    </recommendedName>
</protein>